<accession>A0A8J4F6F6</accession>
<gene>
    <name evidence="2" type="ORF">Vafri_16205</name>
</gene>
<evidence type="ECO:0000256" key="1">
    <source>
        <dbReference type="SAM" id="Phobius"/>
    </source>
</evidence>
<protein>
    <submittedName>
        <fullName evidence="2">Uncharacterized protein</fullName>
    </submittedName>
</protein>
<sequence length="118" mass="13533">MHGACIKANWSSARLPSEGYAIYTLHHMTLSPMYMVAGLRGLCLATTHSWLFMMYLCGVMKMVHGMDRYIQLLLSVTQDGKRMDLLYIRWFTAPEEDWNRKRSLPIPGQCKTSCTHGC</sequence>
<organism evidence="2 3">
    <name type="scientific">Volvox africanus</name>
    <dbReference type="NCBI Taxonomy" id="51714"/>
    <lineage>
        <taxon>Eukaryota</taxon>
        <taxon>Viridiplantae</taxon>
        <taxon>Chlorophyta</taxon>
        <taxon>core chlorophytes</taxon>
        <taxon>Chlorophyceae</taxon>
        <taxon>CS clade</taxon>
        <taxon>Chlamydomonadales</taxon>
        <taxon>Volvocaceae</taxon>
        <taxon>Volvox</taxon>
    </lineage>
</organism>
<name>A0A8J4F6F6_9CHLO</name>
<comment type="caution">
    <text evidence="2">The sequence shown here is derived from an EMBL/GenBank/DDBJ whole genome shotgun (WGS) entry which is preliminary data.</text>
</comment>
<reference evidence="2" key="1">
    <citation type="journal article" date="2021" name="Proc. Natl. Acad. Sci. U.S.A.">
        <title>Three genomes in the algal genus Volvox reveal the fate of a haploid sex-determining region after a transition to homothallism.</title>
        <authorList>
            <person name="Yamamoto K."/>
            <person name="Hamaji T."/>
            <person name="Kawai-Toyooka H."/>
            <person name="Matsuzaki R."/>
            <person name="Takahashi F."/>
            <person name="Nishimura Y."/>
            <person name="Kawachi M."/>
            <person name="Noguchi H."/>
            <person name="Minakuchi Y."/>
            <person name="Umen J.G."/>
            <person name="Toyoda A."/>
            <person name="Nozaki H."/>
        </authorList>
    </citation>
    <scope>NUCLEOTIDE SEQUENCE</scope>
    <source>
        <strain evidence="2">NIES-3780</strain>
    </source>
</reference>
<keyword evidence="1" id="KW-1133">Transmembrane helix</keyword>
<evidence type="ECO:0000313" key="3">
    <source>
        <dbReference type="Proteomes" id="UP000747399"/>
    </source>
</evidence>
<keyword evidence="3" id="KW-1185">Reference proteome</keyword>
<keyword evidence="1" id="KW-0812">Transmembrane</keyword>
<dbReference type="EMBL" id="BNCO01000048">
    <property type="protein sequence ID" value="GIL61823.1"/>
    <property type="molecule type" value="Genomic_DNA"/>
</dbReference>
<feature type="transmembrane region" description="Helical" evidence="1">
    <location>
        <begin position="33"/>
        <end position="58"/>
    </location>
</feature>
<keyword evidence="1" id="KW-0472">Membrane</keyword>
<proteinExistence type="predicted"/>
<dbReference type="AlphaFoldDB" id="A0A8J4F6F6"/>
<evidence type="ECO:0000313" key="2">
    <source>
        <dbReference type="EMBL" id="GIL61823.1"/>
    </source>
</evidence>
<dbReference type="Proteomes" id="UP000747399">
    <property type="component" value="Unassembled WGS sequence"/>
</dbReference>